<keyword evidence="3" id="KW-1185">Reference proteome</keyword>
<dbReference type="EMBL" id="FMZF01000007">
    <property type="protein sequence ID" value="SDD39923.1"/>
    <property type="molecule type" value="Genomic_DNA"/>
</dbReference>
<evidence type="ECO:0000313" key="2">
    <source>
        <dbReference type="EMBL" id="SDD39923.1"/>
    </source>
</evidence>
<dbReference type="SUPFAM" id="SSF51735">
    <property type="entry name" value="NAD(P)-binding Rossmann-fold domains"/>
    <property type="match status" value="1"/>
</dbReference>
<feature type="domain" description="NAD(P)-binding" evidence="1">
    <location>
        <begin position="10"/>
        <end position="184"/>
    </location>
</feature>
<dbReference type="Pfam" id="PF13460">
    <property type="entry name" value="NAD_binding_10"/>
    <property type="match status" value="1"/>
</dbReference>
<dbReference type="InterPro" id="IPR036291">
    <property type="entry name" value="NAD(P)-bd_dom_sf"/>
</dbReference>
<gene>
    <name evidence="2" type="ORF">SAMN05660690_4200</name>
</gene>
<dbReference type="STRING" id="1190417.SAMN05660690_4200"/>
<sequence>MPDPVIAVFGAAGKTGRAVVRALLERGLAPASVRRLVRDGPSPPAPFPGVPSTAVDLEVGESVTAAVAGATALYVVAPNLHPDEPAIVGRAVAAAREHGIERIVHHSVLRPGLQAMPHHWGKLRAEELLWGSGLDVTVLQPSAYVQNLVPAVTGGELVVPYSVDRPFSLVDLADVADVAARVLTGSGHTGATYELAGPTTTVAALARDLGLAARRRREPPGDGASDGYGPRALQAMFDWYDRHGLAGSPGVLRWLLGREPRHPAEVLSALASGRAPRA</sequence>
<dbReference type="AlphaFoldDB" id="A0A1G6UF47"/>
<dbReference type="InterPro" id="IPR051604">
    <property type="entry name" value="Ergot_Alk_Oxidoreductase"/>
</dbReference>
<evidence type="ECO:0000259" key="1">
    <source>
        <dbReference type="Pfam" id="PF13460"/>
    </source>
</evidence>
<dbReference type="OrthoDB" id="116343at2"/>
<protein>
    <submittedName>
        <fullName evidence="2">Uncharacterized conserved protein YbjT, contains NAD(P)-binding and DUF2867 domains</fullName>
    </submittedName>
</protein>
<dbReference type="Proteomes" id="UP000199416">
    <property type="component" value="Unassembled WGS sequence"/>
</dbReference>
<name>A0A1G6UF47_9ACTN</name>
<dbReference type="Gene3D" id="3.40.50.720">
    <property type="entry name" value="NAD(P)-binding Rossmann-like Domain"/>
    <property type="match status" value="1"/>
</dbReference>
<proteinExistence type="predicted"/>
<evidence type="ECO:0000313" key="3">
    <source>
        <dbReference type="Proteomes" id="UP000199416"/>
    </source>
</evidence>
<reference evidence="3" key="1">
    <citation type="submission" date="2016-10" db="EMBL/GenBank/DDBJ databases">
        <authorList>
            <person name="Varghese N."/>
            <person name="Submissions S."/>
        </authorList>
    </citation>
    <scope>NUCLEOTIDE SEQUENCE [LARGE SCALE GENOMIC DNA]</scope>
    <source>
        <strain evidence="3">DSM 45421</strain>
    </source>
</reference>
<accession>A0A1G6UF47</accession>
<dbReference type="PANTHER" id="PTHR43162">
    <property type="match status" value="1"/>
</dbReference>
<dbReference type="RefSeq" id="WP_091368420.1">
    <property type="nucleotide sequence ID" value="NZ_FMZF01000007.1"/>
</dbReference>
<dbReference type="PANTHER" id="PTHR43162:SF1">
    <property type="entry name" value="PRESTALK A DIFFERENTIATION PROTEIN A"/>
    <property type="match status" value="1"/>
</dbReference>
<organism evidence="2 3">
    <name type="scientific">Geodermatophilus telluris</name>
    <dbReference type="NCBI Taxonomy" id="1190417"/>
    <lineage>
        <taxon>Bacteria</taxon>
        <taxon>Bacillati</taxon>
        <taxon>Actinomycetota</taxon>
        <taxon>Actinomycetes</taxon>
        <taxon>Geodermatophilales</taxon>
        <taxon>Geodermatophilaceae</taxon>
        <taxon>Geodermatophilus</taxon>
    </lineage>
</organism>
<dbReference type="Gene3D" id="3.90.25.10">
    <property type="entry name" value="UDP-galactose 4-epimerase, domain 1"/>
    <property type="match status" value="1"/>
</dbReference>
<dbReference type="InterPro" id="IPR016040">
    <property type="entry name" value="NAD(P)-bd_dom"/>
</dbReference>